<proteinExistence type="predicted"/>
<dbReference type="Gene3D" id="3.15.10.10">
    <property type="entry name" value="Bactericidal permeability-increasing protein, domain 1"/>
    <property type="match status" value="1"/>
</dbReference>
<dbReference type="SUPFAM" id="SSF55394">
    <property type="entry name" value="Bactericidal permeability-increasing protein, BPI"/>
    <property type="match status" value="1"/>
</dbReference>
<accession>A0A392Q5I2</accession>
<dbReference type="PANTHER" id="PTHR46801">
    <property type="entry name" value="OS06G0309200 PROTEIN"/>
    <property type="match status" value="1"/>
</dbReference>
<dbReference type="Proteomes" id="UP000265520">
    <property type="component" value="Unassembled WGS sequence"/>
</dbReference>
<dbReference type="GO" id="GO:0008289">
    <property type="term" value="F:lipid binding"/>
    <property type="evidence" value="ECO:0007669"/>
    <property type="project" value="InterPro"/>
</dbReference>
<dbReference type="InterPro" id="IPR017943">
    <property type="entry name" value="Bactericidal_perm-incr_a/b_dom"/>
</dbReference>
<dbReference type="Gene3D" id="3.15.20.10">
    <property type="entry name" value="Bactericidal permeability-increasing protein, domain 2"/>
    <property type="match status" value="1"/>
</dbReference>
<feature type="domain" description="Lipid-binding serum glycoprotein N-terminal" evidence="1">
    <location>
        <begin position="3"/>
        <end position="71"/>
    </location>
</feature>
<dbReference type="AlphaFoldDB" id="A0A392Q5I2"/>
<dbReference type="PANTHER" id="PTHR46801:SF6">
    <property type="entry name" value="LIPID-BINDING SERUM GLYCOPROTEIN C-TERMINAL DOMAIN-CONTAINING PROTEIN"/>
    <property type="match status" value="1"/>
</dbReference>
<reference evidence="2 3" key="1">
    <citation type="journal article" date="2018" name="Front. Plant Sci.">
        <title>Red Clover (Trifolium pratense) and Zigzag Clover (T. medium) - A Picture of Genomic Similarities and Differences.</title>
        <authorList>
            <person name="Dluhosova J."/>
            <person name="Istvanek J."/>
            <person name="Nedelnik J."/>
            <person name="Repkova J."/>
        </authorList>
    </citation>
    <scope>NUCLEOTIDE SEQUENCE [LARGE SCALE GENOMIC DNA]</scope>
    <source>
        <strain evidence="3">cv. 10/8</strain>
        <tissue evidence="2">Leaf</tissue>
    </source>
</reference>
<protein>
    <submittedName>
        <fullName evidence="2">LBP/BPI/CETP family carboxy-terminal domain protein</fullName>
    </submittedName>
</protein>
<dbReference type="InterPro" id="IPR045897">
    <property type="entry name" value="BPI/LBP_pln"/>
</dbReference>
<dbReference type="InterPro" id="IPR017942">
    <property type="entry name" value="Lipid-bd_serum_glycop_N"/>
</dbReference>
<feature type="non-terminal residue" evidence="2">
    <location>
        <position position="162"/>
    </location>
</feature>
<evidence type="ECO:0000313" key="3">
    <source>
        <dbReference type="Proteomes" id="UP000265520"/>
    </source>
</evidence>
<dbReference type="EMBL" id="LXQA010113548">
    <property type="protein sequence ID" value="MCI19172.1"/>
    <property type="molecule type" value="Genomic_DNA"/>
</dbReference>
<comment type="caution">
    <text evidence="2">The sequence shown here is derived from an EMBL/GenBank/DDBJ whole genome shotgun (WGS) entry which is preliminary data.</text>
</comment>
<dbReference type="Pfam" id="PF01273">
    <property type="entry name" value="LBP_BPI_CETP"/>
    <property type="match status" value="1"/>
</dbReference>
<evidence type="ECO:0000259" key="1">
    <source>
        <dbReference type="Pfam" id="PF01273"/>
    </source>
</evidence>
<evidence type="ECO:0000313" key="2">
    <source>
        <dbReference type="EMBL" id="MCI19172.1"/>
    </source>
</evidence>
<organism evidence="2 3">
    <name type="scientific">Trifolium medium</name>
    <dbReference type="NCBI Taxonomy" id="97028"/>
    <lineage>
        <taxon>Eukaryota</taxon>
        <taxon>Viridiplantae</taxon>
        <taxon>Streptophyta</taxon>
        <taxon>Embryophyta</taxon>
        <taxon>Tracheophyta</taxon>
        <taxon>Spermatophyta</taxon>
        <taxon>Magnoliopsida</taxon>
        <taxon>eudicotyledons</taxon>
        <taxon>Gunneridae</taxon>
        <taxon>Pentapetalae</taxon>
        <taxon>rosids</taxon>
        <taxon>fabids</taxon>
        <taxon>Fabales</taxon>
        <taxon>Fabaceae</taxon>
        <taxon>Papilionoideae</taxon>
        <taxon>50 kb inversion clade</taxon>
        <taxon>NPAAA clade</taxon>
        <taxon>Hologalegina</taxon>
        <taxon>IRL clade</taxon>
        <taxon>Trifolieae</taxon>
        <taxon>Trifolium</taxon>
    </lineage>
</organism>
<keyword evidence="3" id="KW-1185">Reference proteome</keyword>
<sequence>MEVELKLGLENQEGSLDLKLKDCGSSVKDISIKLDGGASWLYQGIIDAFEENIGSTVENAITKKLGNGISRLDSYLKSLPKEVPVDDHSSLNVTFVNDVLLSESSVGFETNGLFIGRNDSLPIPNLCHKNSKLPILCTNSSKMLAITLDEAVFNSASSLYYD</sequence>
<name>A0A392Q5I2_9FABA</name>